<evidence type="ECO:0000313" key="2">
    <source>
        <dbReference type="Proteomes" id="UP000308600"/>
    </source>
</evidence>
<dbReference type="Proteomes" id="UP000308600">
    <property type="component" value="Unassembled WGS sequence"/>
</dbReference>
<name>A0ACD3A6S2_9AGAR</name>
<sequence length="510" mass="57127">MFFILLAALAGFRAKATPISIPSETVQTVNVAPKILFGLDTFGNPSCVGVRTLAQIVGSCLFTIAVSLFWAVRQNIPNPQSGLRARLLVNMKVVFYGLIAPEALLWWAMRQRIGARLFVEQMNQIKPELQWTITHGYFAQMGGFARKDNRKVLSPPTLFLLLKGNKLDFEALRMHQQIKDKNNSNALSNSLVAIQVTWFVCECLSRLHERLPLTQLEVVTLASTTLNVMTSLVWWSKPSSVMHPIYLSVSGATDTGHSHPHQTVGEMIWAALEKVWTATWKKSKPRQEKHGEGGQDGEKDGEGVKGRVCDAGGEGAQKGVRKKLASKGRQKGDAMKKHNASWWVIAPFLAVTEPVWELLGDSQIHEHAMNVPTFYGVYLPPHYYLDLALPSLVVMMIFGGIHFLSWHTAFSTQTQLLLWRFSLITLVGFPVLLLLTSLVDHIYVHTRPSGTTRPTITQFLLSFCLVLSFLGAIAYVFARSFILILTFLMLRNLSSRVLDDVSWTFYVPHL</sequence>
<reference evidence="1 2" key="1">
    <citation type="journal article" date="2019" name="Nat. Ecol. Evol.">
        <title>Megaphylogeny resolves global patterns of mushroom evolution.</title>
        <authorList>
            <person name="Varga T."/>
            <person name="Krizsan K."/>
            <person name="Foldi C."/>
            <person name="Dima B."/>
            <person name="Sanchez-Garcia M."/>
            <person name="Sanchez-Ramirez S."/>
            <person name="Szollosi G.J."/>
            <person name="Szarkandi J.G."/>
            <person name="Papp V."/>
            <person name="Albert L."/>
            <person name="Andreopoulos W."/>
            <person name="Angelini C."/>
            <person name="Antonin V."/>
            <person name="Barry K.W."/>
            <person name="Bougher N.L."/>
            <person name="Buchanan P."/>
            <person name="Buyck B."/>
            <person name="Bense V."/>
            <person name="Catcheside P."/>
            <person name="Chovatia M."/>
            <person name="Cooper J."/>
            <person name="Damon W."/>
            <person name="Desjardin D."/>
            <person name="Finy P."/>
            <person name="Geml J."/>
            <person name="Haridas S."/>
            <person name="Hughes K."/>
            <person name="Justo A."/>
            <person name="Karasinski D."/>
            <person name="Kautmanova I."/>
            <person name="Kiss B."/>
            <person name="Kocsube S."/>
            <person name="Kotiranta H."/>
            <person name="LaButti K.M."/>
            <person name="Lechner B.E."/>
            <person name="Liimatainen K."/>
            <person name="Lipzen A."/>
            <person name="Lukacs Z."/>
            <person name="Mihaltcheva S."/>
            <person name="Morgado L.N."/>
            <person name="Niskanen T."/>
            <person name="Noordeloos M.E."/>
            <person name="Ohm R.A."/>
            <person name="Ortiz-Santana B."/>
            <person name="Ovrebo C."/>
            <person name="Racz N."/>
            <person name="Riley R."/>
            <person name="Savchenko A."/>
            <person name="Shiryaev A."/>
            <person name="Soop K."/>
            <person name="Spirin V."/>
            <person name="Szebenyi C."/>
            <person name="Tomsovsky M."/>
            <person name="Tulloss R.E."/>
            <person name="Uehling J."/>
            <person name="Grigoriev I.V."/>
            <person name="Vagvolgyi C."/>
            <person name="Papp T."/>
            <person name="Martin F.M."/>
            <person name="Miettinen O."/>
            <person name="Hibbett D.S."/>
            <person name="Nagy L.G."/>
        </authorList>
    </citation>
    <scope>NUCLEOTIDE SEQUENCE [LARGE SCALE GENOMIC DNA]</scope>
    <source>
        <strain evidence="1 2">NL-1719</strain>
    </source>
</reference>
<proteinExistence type="predicted"/>
<gene>
    <name evidence="1" type="ORF">BDN72DRAFT_904157</name>
</gene>
<protein>
    <submittedName>
        <fullName evidence="1">Uncharacterized protein</fullName>
    </submittedName>
</protein>
<dbReference type="EMBL" id="ML208665">
    <property type="protein sequence ID" value="TFK61380.1"/>
    <property type="molecule type" value="Genomic_DNA"/>
</dbReference>
<accession>A0ACD3A6S2</accession>
<keyword evidence="2" id="KW-1185">Reference proteome</keyword>
<organism evidence="1 2">
    <name type="scientific">Pluteus cervinus</name>
    <dbReference type="NCBI Taxonomy" id="181527"/>
    <lineage>
        <taxon>Eukaryota</taxon>
        <taxon>Fungi</taxon>
        <taxon>Dikarya</taxon>
        <taxon>Basidiomycota</taxon>
        <taxon>Agaricomycotina</taxon>
        <taxon>Agaricomycetes</taxon>
        <taxon>Agaricomycetidae</taxon>
        <taxon>Agaricales</taxon>
        <taxon>Pluteineae</taxon>
        <taxon>Pluteaceae</taxon>
        <taxon>Pluteus</taxon>
    </lineage>
</organism>
<evidence type="ECO:0000313" key="1">
    <source>
        <dbReference type="EMBL" id="TFK61380.1"/>
    </source>
</evidence>